<organism evidence="2 3">
    <name type="scientific">Polyplax serrata</name>
    <name type="common">Common mouse louse</name>
    <dbReference type="NCBI Taxonomy" id="468196"/>
    <lineage>
        <taxon>Eukaryota</taxon>
        <taxon>Metazoa</taxon>
        <taxon>Ecdysozoa</taxon>
        <taxon>Arthropoda</taxon>
        <taxon>Hexapoda</taxon>
        <taxon>Insecta</taxon>
        <taxon>Pterygota</taxon>
        <taxon>Neoptera</taxon>
        <taxon>Paraneoptera</taxon>
        <taxon>Psocodea</taxon>
        <taxon>Troctomorpha</taxon>
        <taxon>Phthiraptera</taxon>
        <taxon>Anoplura</taxon>
        <taxon>Polyplacidae</taxon>
        <taxon>Polyplax</taxon>
    </lineage>
</organism>
<proteinExistence type="predicted"/>
<dbReference type="AlphaFoldDB" id="A0AAN8SBG5"/>
<sequence length="128" mass="15092">MLYLHLLIVFCQILSDSLAADIEEKKKLFEEKSKPFYLEGKWFGKLEKRYWGWDVRVVQWRLIAGCTISDVMKRDPFEISSCQSVQSRSFLRRHQREESGGGASWRSTTTKRPNSSLLVWELRSTLLF</sequence>
<protein>
    <submittedName>
        <fullName evidence="2">Uncharacterized protein</fullName>
    </submittedName>
</protein>
<accession>A0AAN8SBG5</accession>
<comment type="caution">
    <text evidence="2">The sequence shown here is derived from an EMBL/GenBank/DDBJ whole genome shotgun (WGS) entry which is preliminary data.</text>
</comment>
<feature type="chain" id="PRO_5043032610" evidence="1">
    <location>
        <begin position="20"/>
        <end position="128"/>
    </location>
</feature>
<dbReference type="EMBL" id="JAWJWE010000002">
    <property type="protein sequence ID" value="KAK6642779.1"/>
    <property type="molecule type" value="Genomic_DNA"/>
</dbReference>
<evidence type="ECO:0000313" key="2">
    <source>
        <dbReference type="EMBL" id="KAK6642779.1"/>
    </source>
</evidence>
<reference evidence="2 3" key="1">
    <citation type="submission" date="2023-10" db="EMBL/GenBank/DDBJ databases">
        <title>Genomes of two closely related lineages of the louse Polyplax serrata with different host specificities.</title>
        <authorList>
            <person name="Martinu J."/>
            <person name="Tarabai H."/>
            <person name="Stefka J."/>
            <person name="Hypsa V."/>
        </authorList>
    </citation>
    <scope>NUCLEOTIDE SEQUENCE [LARGE SCALE GENOMIC DNA]</scope>
    <source>
        <strain evidence="2">HR10_N</strain>
    </source>
</reference>
<evidence type="ECO:0000256" key="1">
    <source>
        <dbReference type="SAM" id="SignalP"/>
    </source>
</evidence>
<gene>
    <name evidence="2" type="ORF">RUM43_004281</name>
</gene>
<evidence type="ECO:0000313" key="3">
    <source>
        <dbReference type="Proteomes" id="UP001372834"/>
    </source>
</evidence>
<keyword evidence="1" id="KW-0732">Signal</keyword>
<name>A0AAN8SBG5_POLSC</name>
<dbReference type="Proteomes" id="UP001372834">
    <property type="component" value="Unassembled WGS sequence"/>
</dbReference>
<feature type="signal peptide" evidence="1">
    <location>
        <begin position="1"/>
        <end position="19"/>
    </location>
</feature>